<protein>
    <recommendedName>
        <fullName evidence="4">AraC family transcriptional regulator</fullName>
    </recommendedName>
</protein>
<dbReference type="RefSeq" id="WP_091533028.1">
    <property type="nucleotide sequence ID" value="NZ_FOOC01000005.1"/>
</dbReference>
<dbReference type="STRING" id="1076937.SAMN04488120_1058"/>
<sequence>MPLAAAATPDISERAVRLDQTIQALKDETVELTREAQAIETDALIPEYERVSVYLGVGVRGLLLESVSVAIDDRAPEVYHYEEQDARALLAEHSLHRVLRTSVAPGPHRIRVSFTGRYADDKPDAPPVTSSYEAIFDKDHREAELEFRIVRASRFGNETRLSMKQWRKRQ</sequence>
<feature type="coiled-coil region" evidence="1">
    <location>
        <begin position="15"/>
        <end position="42"/>
    </location>
</feature>
<evidence type="ECO:0000313" key="2">
    <source>
        <dbReference type="EMBL" id="SFF46934.1"/>
    </source>
</evidence>
<proteinExistence type="predicted"/>
<dbReference type="AlphaFoldDB" id="A0A1I2IXB2"/>
<dbReference type="Proteomes" id="UP000199771">
    <property type="component" value="Unassembled WGS sequence"/>
</dbReference>
<evidence type="ECO:0000256" key="1">
    <source>
        <dbReference type="SAM" id="Coils"/>
    </source>
</evidence>
<dbReference type="OrthoDB" id="7061932at2"/>
<gene>
    <name evidence="2" type="ORF">SAMN04488120_1058</name>
</gene>
<keyword evidence="1" id="KW-0175">Coiled coil</keyword>
<evidence type="ECO:0000313" key="3">
    <source>
        <dbReference type="Proteomes" id="UP000199771"/>
    </source>
</evidence>
<dbReference type="EMBL" id="FOOC01000005">
    <property type="protein sequence ID" value="SFF46934.1"/>
    <property type="molecule type" value="Genomic_DNA"/>
</dbReference>
<organism evidence="2 3">
    <name type="scientific">Fontimonas thermophila</name>
    <dbReference type="NCBI Taxonomy" id="1076937"/>
    <lineage>
        <taxon>Bacteria</taxon>
        <taxon>Pseudomonadati</taxon>
        <taxon>Pseudomonadota</taxon>
        <taxon>Gammaproteobacteria</taxon>
        <taxon>Nevskiales</taxon>
        <taxon>Nevskiaceae</taxon>
        <taxon>Fontimonas</taxon>
    </lineage>
</organism>
<keyword evidence="3" id="KW-1185">Reference proteome</keyword>
<reference evidence="2 3" key="1">
    <citation type="submission" date="2016-10" db="EMBL/GenBank/DDBJ databases">
        <authorList>
            <person name="de Groot N.N."/>
        </authorList>
    </citation>
    <scope>NUCLEOTIDE SEQUENCE [LARGE SCALE GENOMIC DNA]</scope>
    <source>
        <strain evidence="2 3">DSM 23609</strain>
    </source>
</reference>
<evidence type="ECO:0008006" key="4">
    <source>
        <dbReference type="Google" id="ProtNLM"/>
    </source>
</evidence>
<accession>A0A1I2IXB2</accession>
<name>A0A1I2IXB2_9GAMM</name>